<accession>A0A6J5QLZ1</accession>
<keyword evidence="1" id="KW-0175">Coiled coil</keyword>
<dbReference type="EMBL" id="LR796846">
    <property type="protein sequence ID" value="CAB4169553.1"/>
    <property type="molecule type" value="Genomic_DNA"/>
</dbReference>
<dbReference type="EMBL" id="LR797015">
    <property type="protein sequence ID" value="CAB4181855.1"/>
    <property type="molecule type" value="Genomic_DNA"/>
</dbReference>
<evidence type="ECO:0000313" key="3">
    <source>
        <dbReference type="EMBL" id="CAB4169553.1"/>
    </source>
</evidence>
<evidence type="ECO:0000313" key="4">
    <source>
        <dbReference type="EMBL" id="CAB4181855.1"/>
    </source>
</evidence>
<dbReference type="EMBL" id="LR797241">
    <property type="protein sequence ID" value="CAB4195555.1"/>
    <property type="molecule type" value="Genomic_DNA"/>
</dbReference>
<proteinExistence type="predicted"/>
<gene>
    <name evidence="4" type="ORF">UFOVP1064_70</name>
    <name evidence="5" type="ORF">UFOVP1197_67</name>
    <name evidence="6" type="ORF">UFOVP1294_23</name>
    <name evidence="7" type="ORF">UFOVP1412_26</name>
    <name evidence="8" type="ORF">UFOVP1515_45</name>
    <name evidence="2" type="ORF">UFOVP659_5</name>
    <name evidence="3" type="ORF">UFOVP885_58</name>
</gene>
<dbReference type="EMBL" id="LR798365">
    <property type="protein sequence ID" value="CAB5226811.1"/>
    <property type="molecule type" value="Genomic_DNA"/>
</dbReference>
<dbReference type="EMBL" id="LR797154">
    <property type="protein sequence ID" value="CAB4190498.1"/>
    <property type="molecule type" value="Genomic_DNA"/>
</dbReference>
<sequence>MAVAKPMTPSNIELMDPNDGGIEVDLETGETSPLETTVTETEDGGVIIDFGGGTNSEDAADHDANLAEFMDDSDLGSVSSDLVDGFLADQNSRKEWSMAYVKGLDLLGMKIEDRTQPWSGASGVYHPMLSEAVVRFQAQAMGELMPASGPARSKIVGKITPEKTRQAYRVEQEMNYQITEIMPDYRNEMEQMLFRLPLAGSAFKKLYFDPVEKRPVSIFVPAEDLVASYGASNLRTCPRFTHVMRKTANEIAKLQAVGFYRDVDLPDPEPDRDDIHEKYDEIDGQDPTYLTDDDRYLILEMHVDIDLPGDFASEDGIALPYVVTIDKSSKTILSIRRNWYADDEAKKKRMHVVHYPYLPGMGFYGTGLIHLIGGLAKSATSILRQLIDAGTLSNLPAGLKSRSLRIKGDNTPLMPGEWRDADVAGGTLRDSLFPMPYKEPSSVLYTLLGNVVDEGRRIGSVADIKISDMGGQAPVGTTLAILERSLKVMSGVQARLHAAMKDELRLLAGIIKEYMPPEYDYEVEGDFNRQEDFGGPVDIIPVSDPNAATMAQRIMQYQAALQLAQQAPQLYDLGKLHQQMLAVLGIKDADTLIKLPADMKPKDPVTENMAILKQEPIKAFLYQDHDAHITVHMAAMQDPKLQQMIGQSPFAQAIQSATLAHINEHLAMAYRKGIEKQLGVPLPAEEEQLPEDVEVQLSQVVAQAAQKLLEKSKVDMAQQQAQQDAQDPLTQIQQKELQIKEMQVQGKLQLEEKKLQVMAQNNQANIDLQRERILSENKRAGAQVGIQRENNQYKNELAAENNQANIELQRERLAAENKRAGAQVGVQRENNHHKHALEGAKLAMDTLRNTRDGK</sequence>
<evidence type="ECO:0000313" key="6">
    <source>
        <dbReference type="EMBL" id="CAB4195555.1"/>
    </source>
</evidence>
<evidence type="ECO:0000313" key="5">
    <source>
        <dbReference type="EMBL" id="CAB4190498.1"/>
    </source>
</evidence>
<evidence type="ECO:0000313" key="7">
    <source>
        <dbReference type="EMBL" id="CAB4210538.1"/>
    </source>
</evidence>
<evidence type="ECO:0000313" key="2">
    <source>
        <dbReference type="EMBL" id="CAB4155411.1"/>
    </source>
</evidence>
<feature type="coiled-coil region" evidence="1">
    <location>
        <begin position="783"/>
        <end position="819"/>
    </location>
</feature>
<evidence type="ECO:0000256" key="1">
    <source>
        <dbReference type="SAM" id="Coils"/>
    </source>
</evidence>
<protein>
    <submittedName>
        <fullName evidence="4">Uncharacterized protein</fullName>
    </submittedName>
</protein>
<name>A0A6J5QLZ1_9CAUD</name>
<organism evidence="4">
    <name type="scientific">uncultured Caudovirales phage</name>
    <dbReference type="NCBI Taxonomy" id="2100421"/>
    <lineage>
        <taxon>Viruses</taxon>
        <taxon>Duplodnaviria</taxon>
        <taxon>Heunggongvirae</taxon>
        <taxon>Uroviricota</taxon>
        <taxon>Caudoviricetes</taxon>
        <taxon>Peduoviridae</taxon>
        <taxon>Maltschvirus</taxon>
        <taxon>Maltschvirus maltsch</taxon>
    </lineage>
</organism>
<evidence type="ECO:0000313" key="8">
    <source>
        <dbReference type="EMBL" id="CAB5226811.1"/>
    </source>
</evidence>
<dbReference type="EMBL" id="LR797365">
    <property type="protein sequence ID" value="CAB4210538.1"/>
    <property type="molecule type" value="Genomic_DNA"/>
</dbReference>
<dbReference type="EMBL" id="LR796628">
    <property type="protein sequence ID" value="CAB4155411.1"/>
    <property type="molecule type" value="Genomic_DNA"/>
</dbReference>
<reference evidence="4" key="1">
    <citation type="submission" date="2020-05" db="EMBL/GenBank/DDBJ databases">
        <authorList>
            <person name="Chiriac C."/>
            <person name="Salcher M."/>
            <person name="Ghai R."/>
            <person name="Kavagutti S V."/>
        </authorList>
    </citation>
    <scope>NUCLEOTIDE SEQUENCE</scope>
</reference>